<dbReference type="SUPFAM" id="SSF53067">
    <property type="entry name" value="Actin-like ATPase domain"/>
    <property type="match status" value="2"/>
</dbReference>
<comment type="subcellular location">
    <subcellularLocation>
        <location evidence="1">Cytoplasm</location>
    </subcellularLocation>
</comment>
<reference evidence="8 9" key="1">
    <citation type="submission" date="2016-08" db="EMBL/GenBank/DDBJ databases">
        <authorList>
            <person name="Seilhamer J.J."/>
        </authorList>
    </citation>
    <scope>NUCLEOTIDE SEQUENCE [LARGE SCALE GENOMIC DNA]</scope>
    <source>
        <strain evidence="8 9">PH27A</strain>
    </source>
</reference>
<evidence type="ECO:0000256" key="1">
    <source>
        <dbReference type="ARBA" id="ARBA00004496"/>
    </source>
</evidence>
<evidence type="ECO:0000256" key="4">
    <source>
        <dbReference type="ARBA" id="ARBA00022490"/>
    </source>
</evidence>
<dbReference type="PANTHER" id="PTHR11735:SF11">
    <property type="entry name" value="TRNA THREONYLCARBAMOYLADENOSINE BIOSYNTHESIS PROTEIN TSAB"/>
    <property type="match status" value="1"/>
</dbReference>
<dbReference type="EMBL" id="MDTQ01000001">
    <property type="protein sequence ID" value="ODC03998.1"/>
    <property type="molecule type" value="Genomic_DNA"/>
</dbReference>
<sequence>MSRILAVETASEACSVALWHDGQVEALHRDCPRQHAQQLLPMVHEVLNLAGVRLSQLDAIAFGRGPGSFTGLRIAAAATQGLALAHDLPVLPISTLRAMAYTAHQQLYARHVITALDARMDELYWCCWRWEQDHPEALHEERLSAPEALLLDKGEDDDWVLVGSGADYDQRFPPVVQSRIQQQVVTLGPQADAMAVLAAQDLAAGLAVDAAEAMPVYLRDQVTHQRR</sequence>
<dbReference type="STRING" id="197479.BFW38_11075"/>
<dbReference type="InterPro" id="IPR022496">
    <property type="entry name" value="T6A_TsaB"/>
</dbReference>
<dbReference type="GO" id="GO:0005829">
    <property type="term" value="C:cytosol"/>
    <property type="evidence" value="ECO:0007669"/>
    <property type="project" value="TreeGrafter"/>
</dbReference>
<keyword evidence="5" id="KW-0819">tRNA processing</keyword>
<dbReference type="InterPro" id="IPR043129">
    <property type="entry name" value="ATPase_NBD"/>
</dbReference>
<dbReference type="GO" id="GO:0002949">
    <property type="term" value="P:tRNA threonylcarbamoyladenosine modification"/>
    <property type="evidence" value="ECO:0007669"/>
    <property type="project" value="InterPro"/>
</dbReference>
<dbReference type="FunFam" id="3.30.420.40:FF:000097">
    <property type="entry name" value="tRNA threonylcarbamoyladenosine biosynthesis protein TsaB"/>
    <property type="match status" value="1"/>
</dbReference>
<evidence type="ECO:0000256" key="3">
    <source>
        <dbReference type="ARBA" id="ARBA00019012"/>
    </source>
</evidence>
<evidence type="ECO:0000256" key="5">
    <source>
        <dbReference type="ARBA" id="ARBA00022694"/>
    </source>
</evidence>
<dbReference type="Gene3D" id="3.30.420.40">
    <property type="match status" value="2"/>
</dbReference>
<proteinExistence type="inferred from homology"/>
<evidence type="ECO:0000259" key="7">
    <source>
        <dbReference type="Pfam" id="PF00814"/>
    </source>
</evidence>
<dbReference type="PANTHER" id="PTHR11735">
    <property type="entry name" value="TRNA N6-ADENOSINE THREONYLCARBAMOYLTRANSFERASE"/>
    <property type="match status" value="1"/>
</dbReference>
<evidence type="ECO:0000256" key="2">
    <source>
        <dbReference type="ARBA" id="ARBA00010493"/>
    </source>
</evidence>
<dbReference type="Pfam" id="PF00814">
    <property type="entry name" value="TsaD"/>
    <property type="match status" value="1"/>
</dbReference>
<comment type="similarity">
    <text evidence="2">Belongs to the KAE1 / TsaD family. TsaB subfamily.</text>
</comment>
<gene>
    <name evidence="8" type="ORF">BFW38_11075</name>
</gene>
<accession>A0A1E2VAF6</accession>
<protein>
    <recommendedName>
        <fullName evidence="3">tRNA threonylcarbamoyladenosine biosynthesis protein TsaB</fullName>
    </recommendedName>
    <alternativeName>
        <fullName evidence="6">t(6)A37 threonylcarbamoyladenosine biosynthesis protein TsaB</fullName>
    </alternativeName>
</protein>
<dbReference type="NCBIfam" id="TIGR03725">
    <property type="entry name" value="T6A_YeaZ"/>
    <property type="match status" value="1"/>
</dbReference>
<comment type="caution">
    <text evidence="8">The sequence shown here is derived from an EMBL/GenBank/DDBJ whole genome shotgun (WGS) entry which is preliminary data.</text>
</comment>
<dbReference type="CDD" id="cd24032">
    <property type="entry name" value="ASKHA_NBD_TsaB"/>
    <property type="match status" value="1"/>
</dbReference>
<organism evidence="8 9">
    <name type="scientific">Terasakiispira papahanaumokuakeensis</name>
    <dbReference type="NCBI Taxonomy" id="197479"/>
    <lineage>
        <taxon>Bacteria</taxon>
        <taxon>Pseudomonadati</taxon>
        <taxon>Pseudomonadota</taxon>
        <taxon>Gammaproteobacteria</taxon>
        <taxon>Oceanospirillales</taxon>
        <taxon>Terasakiispira</taxon>
    </lineage>
</organism>
<name>A0A1E2VAF6_9GAMM</name>
<dbReference type="Proteomes" id="UP000094291">
    <property type="component" value="Unassembled WGS sequence"/>
</dbReference>
<feature type="domain" description="Gcp-like" evidence="7">
    <location>
        <begin position="31"/>
        <end position="211"/>
    </location>
</feature>
<dbReference type="AlphaFoldDB" id="A0A1E2VAF6"/>
<keyword evidence="9" id="KW-1185">Reference proteome</keyword>
<dbReference type="OrthoDB" id="9809995at2"/>
<dbReference type="InterPro" id="IPR000905">
    <property type="entry name" value="Gcp-like_dom"/>
</dbReference>
<evidence type="ECO:0000256" key="6">
    <source>
        <dbReference type="ARBA" id="ARBA00032446"/>
    </source>
</evidence>
<keyword evidence="4" id="KW-0963">Cytoplasm</keyword>
<evidence type="ECO:0000313" key="9">
    <source>
        <dbReference type="Proteomes" id="UP000094291"/>
    </source>
</evidence>
<dbReference type="GO" id="GO:0016740">
    <property type="term" value="F:transferase activity"/>
    <property type="evidence" value="ECO:0007669"/>
    <property type="project" value="UniProtKB-KW"/>
</dbReference>
<evidence type="ECO:0000313" key="8">
    <source>
        <dbReference type="EMBL" id="ODC03998.1"/>
    </source>
</evidence>
<keyword evidence="8" id="KW-0808">Transferase</keyword>
<dbReference type="RefSeq" id="WP_068998721.1">
    <property type="nucleotide sequence ID" value="NZ_MDTQ01000001.1"/>
</dbReference>